<gene>
    <name evidence="2" type="ORF">METZ01_LOCUS461229</name>
</gene>
<feature type="non-terminal residue" evidence="2">
    <location>
        <position position="250"/>
    </location>
</feature>
<keyword evidence="1" id="KW-1133">Transmembrane helix</keyword>
<keyword evidence="1" id="KW-0472">Membrane</keyword>
<sequence length="250" mass="29191">PEYYTTYILFTFLLLLPSVSLIAYGHGAPGKDEFRKLELIAVPFNIIIAVAILVYLDLSPIQRDIPDNQPIMISKITSDVHFINIVETHINRHGLKNYTQIKKINIKAIPKDRLNIIYDELLYLLNSGNNYPIKLVNKYDVDESYLERGKEPLYYDLRSEMQLIKFEENNIFDHIGVFRDSSLNDFMFENNFEISLSPIIYELKEPIGGNNLIYTIFKRTYELNNVDTVFADNDTIYNMNFNAGYQTNEY</sequence>
<proteinExistence type="predicted"/>
<name>A0A383AMH1_9ZZZZ</name>
<evidence type="ECO:0000313" key="2">
    <source>
        <dbReference type="EMBL" id="SVE08375.1"/>
    </source>
</evidence>
<accession>A0A383AMH1</accession>
<organism evidence="2">
    <name type="scientific">marine metagenome</name>
    <dbReference type="NCBI Taxonomy" id="408172"/>
    <lineage>
        <taxon>unclassified sequences</taxon>
        <taxon>metagenomes</taxon>
        <taxon>ecological metagenomes</taxon>
    </lineage>
</organism>
<feature type="transmembrane region" description="Helical" evidence="1">
    <location>
        <begin position="37"/>
        <end position="56"/>
    </location>
</feature>
<protein>
    <submittedName>
        <fullName evidence="2">Uncharacterized protein</fullName>
    </submittedName>
</protein>
<keyword evidence="1" id="KW-0812">Transmembrane</keyword>
<feature type="non-terminal residue" evidence="2">
    <location>
        <position position="1"/>
    </location>
</feature>
<dbReference type="EMBL" id="UINC01192981">
    <property type="protein sequence ID" value="SVE08375.1"/>
    <property type="molecule type" value="Genomic_DNA"/>
</dbReference>
<feature type="transmembrane region" description="Helical" evidence="1">
    <location>
        <begin position="6"/>
        <end position="25"/>
    </location>
</feature>
<reference evidence="2" key="1">
    <citation type="submission" date="2018-05" db="EMBL/GenBank/DDBJ databases">
        <authorList>
            <person name="Lanie J.A."/>
            <person name="Ng W.-L."/>
            <person name="Kazmierczak K.M."/>
            <person name="Andrzejewski T.M."/>
            <person name="Davidsen T.M."/>
            <person name="Wayne K.J."/>
            <person name="Tettelin H."/>
            <person name="Glass J.I."/>
            <person name="Rusch D."/>
            <person name="Podicherti R."/>
            <person name="Tsui H.-C.T."/>
            <person name="Winkler M.E."/>
        </authorList>
    </citation>
    <scope>NUCLEOTIDE SEQUENCE</scope>
</reference>
<dbReference type="AlphaFoldDB" id="A0A383AMH1"/>
<evidence type="ECO:0000256" key="1">
    <source>
        <dbReference type="SAM" id="Phobius"/>
    </source>
</evidence>